<dbReference type="InterPro" id="IPR025335">
    <property type="entry name" value="DUF4241"/>
</dbReference>
<dbReference type="Proteomes" id="UP001211006">
    <property type="component" value="Unassembled WGS sequence"/>
</dbReference>
<proteinExistence type="predicted"/>
<dbReference type="Pfam" id="PF14025">
    <property type="entry name" value="DUF4241"/>
    <property type="match status" value="1"/>
</dbReference>
<protein>
    <submittedName>
        <fullName evidence="2">DUF4241 domain-containing protein</fullName>
    </submittedName>
</protein>
<evidence type="ECO:0000313" key="1">
    <source>
        <dbReference type="EMBL" id="MDB7905263.1"/>
    </source>
</evidence>
<evidence type="ECO:0000313" key="4">
    <source>
        <dbReference type="Proteomes" id="UP000429811"/>
    </source>
</evidence>
<sequence>MAKKEPAVCDECGSLFFKGSSQMMGLCPECAHILYGYPNCPHHFQNGRCVNCYWDGSKSGYIKELNQQEEADMPTTEWLNKYESTKDKLACKADLEAHFTEKLIGNMAVDVLDIGPVHFPTGQIFACDPLVELEDTPPFIQTIPAGTYPVKICVVPSEQYGDRYACVKVEVSQEKPVRYELGMTGKEDLEEELGEDDYFGFGVDAGMGCIADIQTQAAFKRYWAKRLEEDPDIDPYNDLFCDLMEENAKAHPKYQESHGDWLNWTIPGTDCNLPVFSSGWGDGYYPVYFGYDAKGEICAVYVRFIDIEACYKEQA</sequence>
<reference evidence="4 5" key="1">
    <citation type="journal article" date="2019" name="Nat. Med.">
        <title>A library of human gut bacterial isolates paired with longitudinal multiomics data enables mechanistic microbiome research.</title>
        <authorList>
            <person name="Poyet M."/>
            <person name="Groussin M."/>
            <person name="Gibbons S.M."/>
            <person name="Avila-Pacheco J."/>
            <person name="Jiang X."/>
            <person name="Kearney S.M."/>
            <person name="Perrotta A.R."/>
            <person name="Berdy B."/>
            <person name="Zhao S."/>
            <person name="Lieberman T.D."/>
            <person name="Swanson P.K."/>
            <person name="Smith M."/>
            <person name="Roesemann S."/>
            <person name="Alexander J.E."/>
            <person name="Rich S.A."/>
            <person name="Livny J."/>
            <person name="Vlamakis H."/>
            <person name="Clish C."/>
            <person name="Bullock K."/>
            <person name="Deik A."/>
            <person name="Scott J."/>
            <person name="Pierce K.A."/>
            <person name="Xavier R.J."/>
            <person name="Alm E.J."/>
        </authorList>
    </citation>
    <scope>NUCLEOTIDE SEQUENCE [LARGE SCALE GENOMIC DNA]</scope>
    <source>
        <strain evidence="2 5">BIOML-A2</strain>
        <strain evidence="3 4">BIOML-A5</strain>
    </source>
</reference>
<dbReference type="EMBL" id="JAQLWO010000003">
    <property type="protein sequence ID" value="MDB7905263.1"/>
    <property type="molecule type" value="Genomic_DNA"/>
</dbReference>
<dbReference type="Proteomes" id="UP000429811">
    <property type="component" value="Unassembled WGS sequence"/>
</dbReference>
<evidence type="ECO:0000313" key="5">
    <source>
        <dbReference type="Proteomes" id="UP000434475"/>
    </source>
</evidence>
<name>A0A1Y4F638_FLAPL</name>
<dbReference type="EMBL" id="WKPR01000015">
    <property type="protein sequence ID" value="MSB20769.1"/>
    <property type="molecule type" value="Genomic_DNA"/>
</dbReference>
<dbReference type="Proteomes" id="UP000434475">
    <property type="component" value="Unassembled WGS sequence"/>
</dbReference>
<evidence type="ECO:0000313" key="2">
    <source>
        <dbReference type="EMBL" id="MSB20769.1"/>
    </source>
</evidence>
<reference evidence="1" key="2">
    <citation type="submission" date="2023-01" db="EMBL/GenBank/DDBJ databases">
        <title>Human gut microbiome strain richness.</title>
        <authorList>
            <person name="Chen-Liaw A."/>
        </authorList>
    </citation>
    <scope>NUCLEOTIDE SEQUENCE</scope>
    <source>
        <strain evidence="1">2225st1_A6_2225SCRN_200828</strain>
    </source>
</reference>
<evidence type="ECO:0000313" key="3">
    <source>
        <dbReference type="EMBL" id="MSB50821.1"/>
    </source>
</evidence>
<dbReference type="AlphaFoldDB" id="A0A1Y4F638"/>
<dbReference type="EMBL" id="WKPO01000043">
    <property type="protein sequence ID" value="MSB50821.1"/>
    <property type="molecule type" value="Genomic_DNA"/>
</dbReference>
<comment type="caution">
    <text evidence="2">The sequence shown here is derived from an EMBL/GenBank/DDBJ whole genome shotgun (WGS) entry which is preliminary data.</text>
</comment>
<dbReference type="RefSeq" id="WP_009260977.1">
    <property type="nucleotide sequence ID" value="NZ_BAABZG010000001.1"/>
</dbReference>
<organism evidence="2 5">
    <name type="scientific">Flavonifractor plautii</name>
    <name type="common">Fusobacterium plautii</name>
    <dbReference type="NCBI Taxonomy" id="292800"/>
    <lineage>
        <taxon>Bacteria</taxon>
        <taxon>Bacillati</taxon>
        <taxon>Bacillota</taxon>
        <taxon>Clostridia</taxon>
        <taxon>Eubacteriales</taxon>
        <taxon>Oscillospiraceae</taxon>
        <taxon>Flavonifractor</taxon>
    </lineage>
</organism>
<accession>A0A1Y4F638</accession>
<gene>
    <name evidence="3" type="ORF">GKE90_19360</name>
    <name evidence="2" type="ORF">GKE97_14760</name>
    <name evidence="1" type="ORF">PND83_04665</name>
</gene>